<feature type="non-terminal residue" evidence="5">
    <location>
        <position position="1"/>
    </location>
</feature>
<keyword evidence="2" id="KW-0229">DNA integration</keyword>
<dbReference type="InterPro" id="IPR038488">
    <property type="entry name" value="Integrase_DNA-bd_sf"/>
</dbReference>
<proteinExistence type="inferred from homology"/>
<feature type="non-terminal residue" evidence="5">
    <location>
        <position position="231"/>
    </location>
</feature>
<accession>A0A383EF50</accession>
<dbReference type="Gene3D" id="1.10.150.130">
    <property type="match status" value="1"/>
</dbReference>
<evidence type="ECO:0000256" key="1">
    <source>
        <dbReference type="ARBA" id="ARBA00008857"/>
    </source>
</evidence>
<dbReference type="PANTHER" id="PTHR30629">
    <property type="entry name" value="PROPHAGE INTEGRASE"/>
    <property type="match status" value="1"/>
</dbReference>
<comment type="similarity">
    <text evidence="1">Belongs to the 'phage' integrase family.</text>
</comment>
<dbReference type="InterPro" id="IPR044068">
    <property type="entry name" value="CB"/>
</dbReference>
<dbReference type="GO" id="GO:0003677">
    <property type="term" value="F:DNA binding"/>
    <property type="evidence" value="ECO:0007669"/>
    <property type="project" value="UniProtKB-KW"/>
</dbReference>
<dbReference type="Gene3D" id="3.30.160.390">
    <property type="entry name" value="Integrase, DNA-binding domain"/>
    <property type="match status" value="1"/>
</dbReference>
<evidence type="ECO:0000259" key="4">
    <source>
        <dbReference type="PROSITE" id="PS51900"/>
    </source>
</evidence>
<dbReference type="InterPro" id="IPR025166">
    <property type="entry name" value="Integrase_DNA_bind_dom"/>
</dbReference>
<evidence type="ECO:0000313" key="5">
    <source>
        <dbReference type="EMBL" id="SVE54718.1"/>
    </source>
</evidence>
<name>A0A383EF50_9ZZZZ</name>
<dbReference type="SUPFAM" id="SSF56349">
    <property type="entry name" value="DNA breaking-rejoining enzymes"/>
    <property type="match status" value="1"/>
</dbReference>
<evidence type="ECO:0000256" key="2">
    <source>
        <dbReference type="ARBA" id="ARBA00022908"/>
    </source>
</evidence>
<dbReference type="InterPro" id="IPR050808">
    <property type="entry name" value="Phage_Integrase"/>
</dbReference>
<dbReference type="PANTHER" id="PTHR30629:SF2">
    <property type="entry name" value="PROPHAGE INTEGRASE INTS-RELATED"/>
    <property type="match status" value="1"/>
</dbReference>
<sequence>KKKQVRWFFRDTKLLGFFVQNNPSGTKKYGYETRWFGSGGQKRKMIGSTEMYSAKEARDIATDGIRLIKQGIDPDAEKEKALRANDTLSDMLEDYMKRKTLATKTKKDYRNLMKNTLGIFSNRLITTIKHQEISDWYLSHSGGKEVAANRALSVLTNCFQSAVFREVIEPTDNPILKLAGNISKYKEEPRETILKDELLPKFLNSFVDLGKRWDWDKELNKKVDRKDNKCI</sequence>
<organism evidence="5">
    <name type="scientific">marine metagenome</name>
    <dbReference type="NCBI Taxonomy" id="408172"/>
    <lineage>
        <taxon>unclassified sequences</taxon>
        <taxon>metagenomes</taxon>
        <taxon>ecological metagenomes</taxon>
    </lineage>
</organism>
<dbReference type="InterPro" id="IPR010998">
    <property type="entry name" value="Integrase_recombinase_N"/>
</dbReference>
<dbReference type="PROSITE" id="PS51900">
    <property type="entry name" value="CB"/>
    <property type="match status" value="1"/>
</dbReference>
<evidence type="ECO:0000256" key="3">
    <source>
        <dbReference type="ARBA" id="ARBA00023125"/>
    </source>
</evidence>
<dbReference type="GO" id="GO:0015074">
    <property type="term" value="P:DNA integration"/>
    <property type="evidence" value="ECO:0007669"/>
    <property type="project" value="UniProtKB-KW"/>
</dbReference>
<protein>
    <recommendedName>
        <fullName evidence="4">Core-binding (CB) domain-containing protein</fullName>
    </recommendedName>
</protein>
<gene>
    <name evidence="5" type="ORF">METZ01_LOCUS507572</name>
</gene>
<dbReference type="Pfam" id="PF13356">
    <property type="entry name" value="Arm-DNA-bind_3"/>
    <property type="match status" value="1"/>
</dbReference>
<dbReference type="AlphaFoldDB" id="A0A383EF50"/>
<dbReference type="EMBL" id="UINC01224904">
    <property type="protein sequence ID" value="SVE54718.1"/>
    <property type="molecule type" value="Genomic_DNA"/>
</dbReference>
<reference evidence="5" key="1">
    <citation type="submission" date="2018-05" db="EMBL/GenBank/DDBJ databases">
        <authorList>
            <person name="Lanie J.A."/>
            <person name="Ng W.-L."/>
            <person name="Kazmierczak K.M."/>
            <person name="Andrzejewski T.M."/>
            <person name="Davidsen T.M."/>
            <person name="Wayne K.J."/>
            <person name="Tettelin H."/>
            <person name="Glass J.I."/>
            <person name="Rusch D."/>
            <person name="Podicherti R."/>
            <person name="Tsui H.-C.T."/>
            <person name="Winkler M.E."/>
        </authorList>
    </citation>
    <scope>NUCLEOTIDE SEQUENCE</scope>
</reference>
<dbReference type="InterPro" id="IPR011010">
    <property type="entry name" value="DNA_brk_join_enz"/>
</dbReference>
<feature type="domain" description="Core-binding (CB)" evidence="4">
    <location>
        <begin position="86"/>
        <end position="163"/>
    </location>
</feature>
<keyword evidence="3" id="KW-0238">DNA-binding</keyword>